<dbReference type="RefSeq" id="WP_164211141.1">
    <property type="nucleotide sequence ID" value="NZ_JAAGSC010000040.1"/>
</dbReference>
<dbReference type="AlphaFoldDB" id="A0A845V0L8"/>
<dbReference type="Pfam" id="PF07044">
    <property type="entry name" value="DUF1329"/>
    <property type="match status" value="1"/>
</dbReference>
<dbReference type="EMBL" id="JAAGSC010000040">
    <property type="protein sequence ID" value="NDY95760.1"/>
    <property type="molecule type" value="Genomic_DNA"/>
</dbReference>
<dbReference type="InterPro" id="IPR010752">
    <property type="entry name" value="DUF1329"/>
</dbReference>
<proteinExistence type="predicted"/>
<protein>
    <submittedName>
        <fullName evidence="2">DUF1329 domain-containing protein</fullName>
    </submittedName>
</protein>
<keyword evidence="1" id="KW-0732">Signal</keyword>
<dbReference type="CDD" id="cd16329">
    <property type="entry name" value="LolA_like"/>
    <property type="match status" value="1"/>
</dbReference>
<gene>
    <name evidence="2" type="ORF">G3I74_08475</name>
</gene>
<evidence type="ECO:0000313" key="3">
    <source>
        <dbReference type="Proteomes" id="UP000484885"/>
    </source>
</evidence>
<name>A0A845V0L8_9GAMM</name>
<keyword evidence="3" id="KW-1185">Reference proteome</keyword>
<feature type="chain" id="PRO_5032465544" evidence="1">
    <location>
        <begin position="34"/>
        <end position="477"/>
    </location>
</feature>
<sequence>MKQTPQRNVFCRKAARKGVLAAALIGLSFSASAQTVPDEQGDYIIPRTEANIARLGEDLTPMGSLRAGNADGTIPEWTGGLGRDDWPAGYEPGDRHPDPYADDEPLFVITAENYQDYADQLSAGHKAAFERYPDTFRMKIYPSRRSASFPERIYEATRSNASTGQLVAAGEGVVDVAEGLPFPLPQNAYELVWNHKMKYKGTGGRRYFNQVVPTAGGNYQLIRLREEFLGLYYVEGNTIADTNNILLYFFQEVESPARLAGNILLVHESLNQVEQPRQAWIYNPGQRRVRRAPNVAYDNPGTASDGLRTNDMTDMFNGAMDRFNWEIVGQREMFIPYNSYQAHSDELEPDDLVTPGHLNPEHMRYEVHRVWVVEANLREGTRHINARRTMYLDADSYQIAIIDHYDQRGNMWRVSEAHSINYYDVPTLWVTIESTMDLQSGRYIANGIDNQDPVMTFDEDLSASDYTPQALRVRGRR</sequence>
<evidence type="ECO:0000313" key="2">
    <source>
        <dbReference type="EMBL" id="NDY95760.1"/>
    </source>
</evidence>
<accession>A0A845V0L8</accession>
<dbReference type="Gene3D" id="2.50.20.10">
    <property type="entry name" value="Lipoprotein localisation LolA/LolB/LppX"/>
    <property type="match status" value="1"/>
</dbReference>
<feature type="signal peptide" evidence="1">
    <location>
        <begin position="1"/>
        <end position="33"/>
    </location>
</feature>
<organism evidence="2 3">
    <name type="scientific">Wenzhouxiangella limi</name>
    <dbReference type="NCBI Taxonomy" id="2707351"/>
    <lineage>
        <taxon>Bacteria</taxon>
        <taxon>Pseudomonadati</taxon>
        <taxon>Pseudomonadota</taxon>
        <taxon>Gammaproteobacteria</taxon>
        <taxon>Chromatiales</taxon>
        <taxon>Wenzhouxiangellaceae</taxon>
        <taxon>Wenzhouxiangella</taxon>
    </lineage>
</organism>
<dbReference type="Proteomes" id="UP000484885">
    <property type="component" value="Unassembled WGS sequence"/>
</dbReference>
<evidence type="ECO:0000256" key="1">
    <source>
        <dbReference type="SAM" id="SignalP"/>
    </source>
</evidence>
<reference evidence="2 3" key="1">
    <citation type="submission" date="2020-02" db="EMBL/GenBank/DDBJ databases">
        <authorList>
            <person name="Zhang X.-Y."/>
        </authorList>
    </citation>
    <scope>NUCLEOTIDE SEQUENCE [LARGE SCALE GENOMIC DNA]</scope>
    <source>
        <strain evidence="2 3">C33</strain>
    </source>
</reference>
<comment type="caution">
    <text evidence="2">The sequence shown here is derived from an EMBL/GenBank/DDBJ whole genome shotgun (WGS) entry which is preliminary data.</text>
</comment>